<name>A0AAE4B404_9RHOB</name>
<keyword evidence="1" id="KW-0175">Coiled coil</keyword>
<evidence type="ECO:0008006" key="4">
    <source>
        <dbReference type="Google" id="ProtNLM"/>
    </source>
</evidence>
<dbReference type="InterPro" id="IPR050867">
    <property type="entry name" value="NiFe/NiFeSe_hydrgnase_LSU"/>
</dbReference>
<proteinExistence type="predicted"/>
<dbReference type="PANTHER" id="PTHR42958:SF4">
    <property type="entry name" value="HYDROGENASE EXPRESSION_FORMATION PROTEIN HUPK"/>
    <property type="match status" value="1"/>
</dbReference>
<gene>
    <name evidence="2" type="ORF">NO357_07485</name>
</gene>
<dbReference type="AlphaFoldDB" id="A0AAE4B404"/>
<organism evidence="2 3">
    <name type="scientific">Marimonas arenosa</name>
    <dbReference type="NCBI Taxonomy" id="1795305"/>
    <lineage>
        <taxon>Bacteria</taxon>
        <taxon>Pseudomonadati</taxon>
        <taxon>Pseudomonadota</taxon>
        <taxon>Alphaproteobacteria</taxon>
        <taxon>Rhodobacterales</taxon>
        <taxon>Paracoccaceae</taxon>
        <taxon>Marimonas</taxon>
    </lineage>
</organism>
<reference evidence="2" key="1">
    <citation type="submission" date="2022-07" db="EMBL/GenBank/DDBJ databases">
        <authorList>
            <person name="Otstavnykh N."/>
            <person name="Isaeva M."/>
            <person name="Bystritskaya E."/>
        </authorList>
    </citation>
    <scope>NUCLEOTIDE SEQUENCE</scope>
    <source>
        <strain evidence="2">KCTC 52189</strain>
    </source>
</reference>
<dbReference type="EMBL" id="JANHAX010000002">
    <property type="protein sequence ID" value="MDQ2089737.1"/>
    <property type="molecule type" value="Genomic_DNA"/>
</dbReference>
<evidence type="ECO:0000313" key="2">
    <source>
        <dbReference type="EMBL" id="MDQ2089737.1"/>
    </source>
</evidence>
<feature type="coiled-coil region" evidence="1">
    <location>
        <begin position="137"/>
        <end position="164"/>
    </location>
</feature>
<dbReference type="InterPro" id="IPR029014">
    <property type="entry name" value="NiFe-Hase_large"/>
</dbReference>
<sequence>MAKIGITLDIRDGRVRDVSIRARDTGSATLAFTGMSATELPARIGTVYSLCGRAQTIAALGAIETALGFAARPGIAAARDVLRRAETLSQLAMRFALHWPRALGLPPDPALPRACLAAEQALETALFFGSTWRTPGAGQPEADLAQAEQTLEQLEAAVKNFVTNNDLAAAVTDAGLDGFGALPADVAPEGGTFSRRWEAPAVAEMRARHGPGLTARLTAGLTDLAGMVPELRRALSQVVPAAPQQPACLSGHGIAVVETARGPLTHRVEIADGRITAYTIDAPTEKNFRPDGPVSAGLLGARADGLDRAAALHILAVDPCVEFELEVRHA</sequence>
<dbReference type="RefSeq" id="WP_306735006.1">
    <property type="nucleotide sequence ID" value="NZ_JANHAX010000002.1"/>
</dbReference>
<dbReference type="Proteomes" id="UP001226762">
    <property type="component" value="Unassembled WGS sequence"/>
</dbReference>
<evidence type="ECO:0000313" key="3">
    <source>
        <dbReference type="Proteomes" id="UP001226762"/>
    </source>
</evidence>
<reference evidence="2" key="2">
    <citation type="submission" date="2023-02" db="EMBL/GenBank/DDBJ databases">
        <title>'Rhodoalgimonas zhirmunskyi' gen. nov., isolated from a red alga.</title>
        <authorList>
            <person name="Nedashkovskaya O.I."/>
            <person name="Otstavnykh N.Y."/>
            <person name="Bystritskaya E.P."/>
            <person name="Balabanova L.A."/>
            <person name="Isaeva M.P."/>
        </authorList>
    </citation>
    <scope>NUCLEOTIDE SEQUENCE</scope>
    <source>
        <strain evidence="2">KCTC 52189</strain>
    </source>
</reference>
<evidence type="ECO:0000256" key="1">
    <source>
        <dbReference type="SAM" id="Coils"/>
    </source>
</evidence>
<protein>
    <recommendedName>
        <fullName evidence="4">Ni,Fe-hydrogenase III large subunit</fullName>
    </recommendedName>
</protein>
<accession>A0AAE4B404</accession>
<keyword evidence="3" id="KW-1185">Reference proteome</keyword>
<comment type="caution">
    <text evidence="2">The sequence shown here is derived from an EMBL/GenBank/DDBJ whole genome shotgun (WGS) entry which is preliminary data.</text>
</comment>
<dbReference type="PANTHER" id="PTHR42958">
    <property type="entry name" value="HYDROGENASE-2 LARGE CHAIN"/>
    <property type="match status" value="1"/>
</dbReference>
<dbReference type="SUPFAM" id="SSF56762">
    <property type="entry name" value="HydB/Nqo4-like"/>
    <property type="match status" value="1"/>
</dbReference>
<dbReference type="Gene3D" id="1.10.645.10">
    <property type="entry name" value="Cytochrome-c3 Hydrogenase, chain B"/>
    <property type="match status" value="2"/>
</dbReference>